<evidence type="ECO:0000256" key="1">
    <source>
        <dbReference type="ARBA" id="ARBA00004418"/>
    </source>
</evidence>
<evidence type="ECO:0008006" key="12">
    <source>
        <dbReference type="Google" id="ProtNLM"/>
    </source>
</evidence>
<evidence type="ECO:0000256" key="3">
    <source>
        <dbReference type="ARBA" id="ARBA00022448"/>
    </source>
</evidence>
<reference evidence="10" key="2">
    <citation type="submission" date="2022-08" db="EMBL/GenBank/DDBJ databases">
        <authorList>
            <person name="Dong C."/>
        </authorList>
    </citation>
    <scope>NUCLEOTIDE SEQUENCE</scope>
    <source>
        <strain evidence="10">59MF3M-4</strain>
    </source>
</reference>
<keyword evidence="3" id="KW-0813">Transport</keyword>
<dbReference type="GO" id="GO:0030058">
    <property type="term" value="F:aliphatic amine dehydrogenase activity"/>
    <property type="evidence" value="ECO:0007669"/>
    <property type="project" value="InterPro"/>
</dbReference>
<keyword evidence="4 9" id="KW-0732">Signal</keyword>
<evidence type="ECO:0000256" key="5">
    <source>
        <dbReference type="ARBA" id="ARBA00022764"/>
    </source>
</evidence>
<feature type="chain" id="PRO_5040791806" description="Amine dehydrogenase" evidence="9">
    <location>
        <begin position="42"/>
        <end position="399"/>
    </location>
</feature>
<dbReference type="Proteomes" id="UP001147830">
    <property type="component" value="Unassembled WGS sequence"/>
</dbReference>
<comment type="caution">
    <text evidence="10">The sequence shown here is derived from an EMBL/GenBank/DDBJ whole genome shotgun (WGS) entry which is preliminary data.</text>
</comment>
<organism evidence="10 11">
    <name type="scientific">Thalassolituus pacificus</name>
    <dbReference type="NCBI Taxonomy" id="2975440"/>
    <lineage>
        <taxon>Bacteria</taxon>
        <taxon>Pseudomonadati</taxon>
        <taxon>Pseudomonadota</taxon>
        <taxon>Gammaproteobacteria</taxon>
        <taxon>Oceanospirillales</taxon>
        <taxon>Oceanospirillaceae</taxon>
        <taxon>Thalassolituus</taxon>
    </lineage>
</organism>
<protein>
    <recommendedName>
        <fullName evidence="12">Amine dehydrogenase</fullName>
    </recommendedName>
</protein>
<keyword evidence="11" id="KW-1185">Reference proteome</keyword>
<dbReference type="GO" id="GO:0042597">
    <property type="term" value="C:periplasmic space"/>
    <property type="evidence" value="ECO:0007669"/>
    <property type="project" value="UniProtKB-SubCell"/>
</dbReference>
<comment type="subcellular location">
    <subcellularLocation>
        <location evidence="1">Periplasm</location>
    </subcellularLocation>
</comment>
<dbReference type="RefSeq" id="WP_260974689.1">
    <property type="nucleotide sequence ID" value="NZ_JAOANI010000005.1"/>
</dbReference>
<comment type="similarity">
    <text evidence="2">Belongs to the aromatic amine dehydrogenase heavy chain family.</text>
</comment>
<feature type="signal peptide" evidence="9">
    <location>
        <begin position="1"/>
        <end position="41"/>
    </location>
</feature>
<evidence type="ECO:0000313" key="10">
    <source>
        <dbReference type="EMBL" id="MCT7357758.1"/>
    </source>
</evidence>
<evidence type="ECO:0000256" key="6">
    <source>
        <dbReference type="ARBA" id="ARBA00022982"/>
    </source>
</evidence>
<dbReference type="InterPro" id="IPR009451">
    <property type="entry name" value="Metamine_DH_Hvc"/>
</dbReference>
<gene>
    <name evidence="10" type="ORF">NYR02_01820</name>
</gene>
<proteinExistence type="inferred from homology"/>
<dbReference type="Gene3D" id="2.130.10.10">
    <property type="entry name" value="YVTN repeat-like/Quinoprotein amine dehydrogenase"/>
    <property type="match status" value="1"/>
</dbReference>
<evidence type="ECO:0000256" key="2">
    <source>
        <dbReference type="ARBA" id="ARBA00010548"/>
    </source>
</evidence>
<evidence type="ECO:0000313" key="11">
    <source>
        <dbReference type="Proteomes" id="UP001147830"/>
    </source>
</evidence>
<dbReference type="InterPro" id="IPR011044">
    <property type="entry name" value="Quino_amine_DH_bsu"/>
</dbReference>
<evidence type="ECO:0000256" key="4">
    <source>
        <dbReference type="ARBA" id="ARBA00022729"/>
    </source>
</evidence>
<accession>A0A9X2WCD7</accession>
<dbReference type="Pfam" id="PF06433">
    <property type="entry name" value="Me-amine-dh_H"/>
    <property type="match status" value="1"/>
</dbReference>
<keyword evidence="8" id="KW-1015">Disulfide bond</keyword>
<dbReference type="InterPro" id="IPR015943">
    <property type="entry name" value="WD40/YVTN_repeat-like_dom_sf"/>
</dbReference>
<evidence type="ECO:0000256" key="9">
    <source>
        <dbReference type="SAM" id="SignalP"/>
    </source>
</evidence>
<dbReference type="AlphaFoldDB" id="A0A9X2WCD7"/>
<evidence type="ECO:0000256" key="7">
    <source>
        <dbReference type="ARBA" id="ARBA00023002"/>
    </source>
</evidence>
<dbReference type="SUPFAM" id="SSF50969">
    <property type="entry name" value="YVTN repeat-like/Quinoprotein amine dehydrogenase"/>
    <property type="match status" value="1"/>
</dbReference>
<sequence>MTLTKQRSKTRNLSHRVFTPAPLAACIATLLLSAVMPAAQAEPFKPEVFSVEKTIQPGPNVFMNEAAWGGASQIHVFAQDDLHYKGSMPAGITSQMKVSKDGKTVYVLSDFAKRITYGPVESVVQVYDVDTLSRKKEIIVPNKAVKSIGMTQLLELSADEKLLYVQNATPATSVSVIDIAAGEVIAEVPTPGCYGVYPALKGTSFSTPCGTGQLKTFTVKGKEYSVEASGKLFDVDADPIYIHTQRRKNGELILTTFGGAVYLADDSGKSVKIKEKLQLNAGIEGDWVPGGYAITAYNEANDMIFVLMHPDAYDGSHKDASAEIWGYSLKKKKLISRSPAEHLVALTVTSSKQPVIFGSNEEDETIDQYVLSKDGDFMFEKAAADEKAGWTTSLAVAHD</sequence>
<keyword evidence="7" id="KW-0560">Oxidoreductase</keyword>
<name>A0A9X2WCD7_9GAMM</name>
<keyword evidence="5" id="KW-0574">Periplasm</keyword>
<dbReference type="EMBL" id="JAOANI010000005">
    <property type="protein sequence ID" value="MCT7357758.1"/>
    <property type="molecule type" value="Genomic_DNA"/>
</dbReference>
<reference evidence="10" key="1">
    <citation type="journal article" date="2022" name="Front. Microbiol.">
        <title>Genome-based taxonomic rearrangement of Oceanobacter-related bacteria including the description of Thalassolituus hydrocarbonoclasticus sp. nov. and Thalassolituus pacificus sp. nov. and emended description of the genus Thalassolituus.</title>
        <authorList>
            <person name="Dong C."/>
            <person name="Wei L."/>
            <person name="Wang J."/>
            <person name="Lai Q."/>
            <person name="Huang Z."/>
            <person name="Shao Z."/>
        </authorList>
    </citation>
    <scope>NUCLEOTIDE SEQUENCE</scope>
    <source>
        <strain evidence="10">59MF3M-4</strain>
    </source>
</reference>
<evidence type="ECO:0000256" key="8">
    <source>
        <dbReference type="PIRSR" id="PIRSR609451-50"/>
    </source>
</evidence>
<keyword evidence="6" id="KW-0249">Electron transport</keyword>
<feature type="disulfide bond" evidence="8">
    <location>
        <begin position="193"/>
        <end position="209"/>
    </location>
</feature>